<evidence type="ECO:0000313" key="1">
    <source>
        <dbReference type="EMBL" id="QOU05218.1"/>
    </source>
</evidence>
<proteinExistence type="predicted"/>
<reference evidence="1 2" key="1">
    <citation type="submission" date="2020-10" db="EMBL/GenBank/DDBJ databases">
        <title>Complete genome sequence of a novel Pseudomonas fluorescens strain isolated from the flower of kumarahou (Pomaderris kumeraho).</title>
        <authorList>
            <person name="Summers M.C."/>
            <person name="Nowak V."/>
            <person name="Fairhurst M.J."/>
            <person name="Owen J.G."/>
            <person name="Gerth M.L."/>
            <person name="Patrick W.M."/>
        </authorList>
    </citation>
    <scope>NUCLEOTIDE SEQUENCE [LARGE SCALE GENOMIC DNA]</scope>
    <source>
        <strain evidence="1 2">KF1</strain>
    </source>
</reference>
<dbReference type="Proteomes" id="UP000593833">
    <property type="component" value="Chromosome"/>
</dbReference>
<dbReference type="RefSeq" id="WP_024078142.1">
    <property type="nucleotide sequence ID" value="NZ_CP015637.1"/>
</dbReference>
<accession>A0A1B3DHL3</accession>
<organism evidence="1 2">
    <name type="scientific">Pseudomonas fluorescens</name>
    <dbReference type="NCBI Taxonomy" id="294"/>
    <lineage>
        <taxon>Bacteria</taxon>
        <taxon>Pseudomonadati</taxon>
        <taxon>Pseudomonadota</taxon>
        <taxon>Gammaproteobacteria</taxon>
        <taxon>Pseudomonadales</taxon>
        <taxon>Pseudomonadaceae</taxon>
        <taxon>Pseudomonas</taxon>
    </lineage>
</organism>
<dbReference type="EMBL" id="CP063233">
    <property type="protein sequence ID" value="QOU05218.1"/>
    <property type="molecule type" value="Genomic_DNA"/>
</dbReference>
<dbReference type="AlphaFoldDB" id="A0A1B3DHL3"/>
<protein>
    <submittedName>
        <fullName evidence="1">Uncharacterized protein</fullName>
    </submittedName>
</protein>
<sequence>MFNIVDEIDNYQAFIQNSLKNLSDKQTIFLSAWCVNGLFSLPNTLTVIQQKLGISDSKETIVDSILQGNISSYQHKLQHLLDTMDEYAANYEEPEAHETYSLAGFNSALNSATDTENLAYALEVIINLIDHYAQTEDDPVWERTLKEEFDAQHSIINDLLKNRPVTITSHHDFLIS</sequence>
<evidence type="ECO:0000313" key="2">
    <source>
        <dbReference type="Proteomes" id="UP000593833"/>
    </source>
</evidence>
<name>A0A1B3DHL3_PSEFL</name>
<gene>
    <name evidence="1" type="ORF">IM720_00370</name>
</gene>